<dbReference type="Proteomes" id="UP000039865">
    <property type="component" value="Unassembled WGS sequence"/>
</dbReference>
<protein>
    <submittedName>
        <fullName evidence="1">Uncharacterized protein</fullName>
    </submittedName>
</protein>
<sequence>MSSNCNIEKDKSAIHNSTLMGIGEISYIREHLFLSHTNQINSLKLIIKTTH</sequence>
<gene>
    <name evidence="1" type="primary">Contig16347.g17415</name>
    <name evidence="1" type="ORF">STYLEM_19687</name>
</gene>
<organism evidence="1 2">
    <name type="scientific">Stylonychia lemnae</name>
    <name type="common">Ciliate</name>
    <dbReference type="NCBI Taxonomy" id="5949"/>
    <lineage>
        <taxon>Eukaryota</taxon>
        <taxon>Sar</taxon>
        <taxon>Alveolata</taxon>
        <taxon>Ciliophora</taxon>
        <taxon>Intramacronucleata</taxon>
        <taxon>Spirotrichea</taxon>
        <taxon>Stichotrichia</taxon>
        <taxon>Sporadotrichida</taxon>
        <taxon>Oxytrichidae</taxon>
        <taxon>Stylonychinae</taxon>
        <taxon>Stylonychia</taxon>
    </lineage>
</organism>
<accession>A0A078BAG7</accession>
<evidence type="ECO:0000313" key="2">
    <source>
        <dbReference type="Proteomes" id="UP000039865"/>
    </source>
</evidence>
<dbReference type="AlphaFoldDB" id="A0A078BAG7"/>
<proteinExistence type="predicted"/>
<dbReference type="EMBL" id="CCKQ01018570">
    <property type="protein sequence ID" value="CDW90543.1"/>
    <property type="molecule type" value="Genomic_DNA"/>
</dbReference>
<keyword evidence="2" id="KW-1185">Reference proteome</keyword>
<reference evidence="1 2" key="1">
    <citation type="submission" date="2014-06" db="EMBL/GenBank/DDBJ databases">
        <authorList>
            <person name="Swart Estienne"/>
        </authorList>
    </citation>
    <scope>NUCLEOTIDE SEQUENCE [LARGE SCALE GENOMIC DNA]</scope>
    <source>
        <strain evidence="1 2">130c</strain>
    </source>
</reference>
<evidence type="ECO:0000313" key="1">
    <source>
        <dbReference type="EMBL" id="CDW90543.1"/>
    </source>
</evidence>
<dbReference type="InParanoid" id="A0A078BAG7"/>
<name>A0A078BAG7_STYLE</name>